<reference evidence="2 3" key="1">
    <citation type="journal article" date="2016" name="Nat. Commun.">
        <title>Thousands of microbial genomes shed light on interconnected biogeochemical processes in an aquifer system.</title>
        <authorList>
            <person name="Anantharaman K."/>
            <person name="Brown C.T."/>
            <person name="Hug L.A."/>
            <person name="Sharon I."/>
            <person name="Castelle C.J."/>
            <person name="Probst A.J."/>
            <person name="Thomas B.C."/>
            <person name="Singh A."/>
            <person name="Wilkins M.J."/>
            <person name="Karaoz U."/>
            <person name="Brodie E.L."/>
            <person name="Williams K.H."/>
            <person name="Hubbard S.S."/>
            <person name="Banfield J.F."/>
        </authorList>
    </citation>
    <scope>NUCLEOTIDE SEQUENCE [LARGE SCALE GENOMIC DNA]</scope>
</reference>
<evidence type="ECO:0000313" key="2">
    <source>
        <dbReference type="EMBL" id="OGZ63799.1"/>
    </source>
</evidence>
<keyword evidence="1" id="KW-0472">Membrane</keyword>
<dbReference type="Proteomes" id="UP000176855">
    <property type="component" value="Unassembled WGS sequence"/>
</dbReference>
<evidence type="ECO:0008006" key="4">
    <source>
        <dbReference type="Google" id="ProtNLM"/>
    </source>
</evidence>
<comment type="caution">
    <text evidence="2">The sequence shown here is derived from an EMBL/GenBank/DDBJ whole genome shotgun (WGS) entry which is preliminary data.</text>
</comment>
<dbReference type="EMBL" id="MHOO01000011">
    <property type="protein sequence ID" value="OGZ63799.1"/>
    <property type="molecule type" value="Genomic_DNA"/>
</dbReference>
<dbReference type="InterPro" id="IPR007165">
    <property type="entry name" value="Phage_holin_4_2"/>
</dbReference>
<protein>
    <recommendedName>
        <fullName evidence="4">Phage holin family protein</fullName>
    </recommendedName>
</protein>
<keyword evidence="1" id="KW-0812">Transmembrane</keyword>
<proteinExistence type="predicted"/>
<feature type="transmembrane region" description="Helical" evidence="1">
    <location>
        <begin position="68"/>
        <end position="91"/>
    </location>
</feature>
<keyword evidence="1" id="KW-1133">Transmembrane helix</keyword>
<evidence type="ECO:0000313" key="3">
    <source>
        <dbReference type="Proteomes" id="UP000176855"/>
    </source>
</evidence>
<sequence length="130" mass="14612">MRKILSQVLAATAGLWLSKSVVPKIQIALYPDSSFFGISLTSEWHIILLLGIILGLLNHYIKPVLDTILLPLQIATLGIFNFISTMALLWTVDAIFKEFSAPWLWPLLYASIIIWALSIISSKLLARNEY</sequence>
<dbReference type="AlphaFoldDB" id="A0A1G2HN31"/>
<accession>A0A1G2HN31</accession>
<name>A0A1G2HN31_9BACT</name>
<evidence type="ECO:0000256" key="1">
    <source>
        <dbReference type="SAM" id="Phobius"/>
    </source>
</evidence>
<feature type="transmembrane region" description="Helical" evidence="1">
    <location>
        <begin position="44"/>
        <end position="61"/>
    </location>
</feature>
<dbReference type="STRING" id="1802202.A2730_00725"/>
<gene>
    <name evidence="2" type="ORF">A2730_00725</name>
</gene>
<organism evidence="2 3">
    <name type="scientific">Candidatus Staskawiczbacteria bacterium RIFCSPHIGHO2_01_FULL_39_25</name>
    <dbReference type="NCBI Taxonomy" id="1802202"/>
    <lineage>
        <taxon>Bacteria</taxon>
        <taxon>Candidatus Staskawicziibacteriota</taxon>
    </lineage>
</organism>
<feature type="transmembrane region" description="Helical" evidence="1">
    <location>
        <begin position="103"/>
        <end position="126"/>
    </location>
</feature>
<dbReference type="Pfam" id="PF04020">
    <property type="entry name" value="Phage_holin_4_2"/>
    <property type="match status" value="1"/>
</dbReference>